<evidence type="ECO:0008006" key="3">
    <source>
        <dbReference type="Google" id="ProtNLM"/>
    </source>
</evidence>
<name>A0A6L8TDM1_9FIRM</name>
<proteinExistence type="predicted"/>
<sequence>MMGKILITLKVPSVEQKFDVLVPDFLPVKDVIPLMAEAVSELTRMMYVSSGAEVLCRDDPSEIFNGEYTLRDYGVADGEYLFLI</sequence>
<dbReference type="AlphaFoldDB" id="A0A6L8TDM1"/>
<dbReference type="Proteomes" id="UP000473323">
    <property type="component" value="Unassembled WGS sequence"/>
</dbReference>
<dbReference type="InterPro" id="IPR024962">
    <property type="entry name" value="YukD-like"/>
</dbReference>
<gene>
    <name evidence="1" type="ORF">GT694_09710</name>
</gene>
<protein>
    <recommendedName>
        <fullName evidence="3">Ubiquitin-like domain-containing protein</fullName>
    </recommendedName>
</protein>
<dbReference type="Gene3D" id="3.10.20.90">
    <property type="entry name" value="Phosphatidylinositol 3-kinase Catalytic Subunit, Chain A, domain 1"/>
    <property type="match status" value="1"/>
</dbReference>
<dbReference type="Pfam" id="PF08817">
    <property type="entry name" value="YukD"/>
    <property type="match status" value="1"/>
</dbReference>
<dbReference type="RefSeq" id="WP_021652716.1">
    <property type="nucleotide sequence ID" value="NZ_CP085976.1"/>
</dbReference>
<organism evidence="1 2">
    <name type="scientific">Blautia massiliensis</name>
    <name type="common">ex Durand et al. 2017</name>
    <dbReference type="NCBI Taxonomy" id="1737424"/>
    <lineage>
        <taxon>Bacteria</taxon>
        <taxon>Bacillati</taxon>
        <taxon>Bacillota</taxon>
        <taxon>Clostridia</taxon>
        <taxon>Lachnospirales</taxon>
        <taxon>Lachnospiraceae</taxon>
        <taxon>Blautia</taxon>
    </lineage>
</organism>
<dbReference type="EMBL" id="WWVT01000012">
    <property type="protein sequence ID" value="MZL62315.1"/>
    <property type="molecule type" value="Genomic_DNA"/>
</dbReference>
<reference evidence="1 2" key="1">
    <citation type="journal article" date="2019" name="Nat. Med.">
        <title>A library of human gut bacterial isolates paired with longitudinal multiomics data enables mechanistic microbiome research.</title>
        <authorList>
            <person name="Poyet M."/>
            <person name="Groussin M."/>
            <person name="Gibbons S.M."/>
            <person name="Avila-Pacheco J."/>
            <person name="Jiang X."/>
            <person name="Kearney S.M."/>
            <person name="Perrotta A.R."/>
            <person name="Berdy B."/>
            <person name="Zhao S."/>
            <person name="Lieberman T.D."/>
            <person name="Swanson P.K."/>
            <person name="Smith M."/>
            <person name="Roesemann S."/>
            <person name="Alexander J.E."/>
            <person name="Rich S.A."/>
            <person name="Livny J."/>
            <person name="Vlamakis H."/>
            <person name="Clish C."/>
            <person name="Bullock K."/>
            <person name="Deik A."/>
            <person name="Scott J."/>
            <person name="Pierce K.A."/>
            <person name="Xavier R.J."/>
            <person name="Alm E.J."/>
        </authorList>
    </citation>
    <scope>NUCLEOTIDE SEQUENCE [LARGE SCALE GENOMIC DNA]</scope>
    <source>
        <strain evidence="1 2">BIOML-A4</strain>
    </source>
</reference>
<evidence type="ECO:0000313" key="1">
    <source>
        <dbReference type="EMBL" id="MZL62315.1"/>
    </source>
</evidence>
<comment type="caution">
    <text evidence="1">The sequence shown here is derived from an EMBL/GenBank/DDBJ whole genome shotgun (WGS) entry which is preliminary data.</text>
</comment>
<evidence type="ECO:0000313" key="2">
    <source>
        <dbReference type="Proteomes" id="UP000473323"/>
    </source>
</evidence>
<accession>A0A6L8TDM1</accession>